<proteinExistence type="predicted"/>
<dbReference type="AlphaFoldDB" id="A0A7U2EU01"/>
<dbReference type="Proteomes" id="UP000663193">
    <property type="component" value="Chromosome 2"/>
</dbReference>
<keyword evidence="2" id="KW-1185">Reference proteome</keyword>
<evidence type="ECO:0000313" key="2">
    <source>
        <dbReference type="Proteomes" id="UP000663193"/>
    </source>
</evidence>
<dbReference type="VEuPathDB" id="FungiDB:JI435_402940"/>
<reference evidence="2" key="1">
    <citation type="journal article" date="2021" name="BMC Genomics">
        <title>Chromosome-level genome assembly and manually-curated proteome of model necrotroph Parastagonospora nodorum Sn15 reveals a genome-wide trove of candidate effector homologs, and redundancy of virulence-related functions within an accessory chromosome.</title>
        <authorList>
            <person name="Bertazzoni S."/>
            <person name="Jones D.A.B."/>
            <person name="Phan H.T."/>
            <person name="Tan K.-C."/>
            <person name="Hane J.K."/>
        </authorList>
    </citation>
    <scope>NUCLEOTIDE SEQUENCE [LARGE SCALE GENOMIC DNA]</scope>
    <source>
        <strain evidence="2">SN15 / ATCC MYA-4574 / FGSC 10173)</strain>
    </source>
</reference>
<dbReference type="EMBL" id="CP069024">
    <property type="protein sequence ID" value="QRC92792.1"/>
    <property type="molecule type" value="Genomic_DNA"/>
</dbReference>
<protein>
    <submittedName>
        <fullName evidence="1">Uncharacterized protein</fullName>
    </submittedName>
</protein>
<sequence length="123" mass="14076">MTSYSPVLLTRIIHDQSGIKDLCSTPVQAPQLPTHFTSSPLRIFGSFMYMAGYFSPRFFLDTYLGGKGNGHEQDFGMDYGAWRAFRFPTLTRISIGTHCIVVCMQYTPYYAFGTYSQRCYYTL</sequence>
<name>A0A7U2EU01_PHANO</name>
<evidence type="ECO:0000313" key="1">
    <source>
        <dbReference type="EMBL" id="QRC92792.1"/>
    </source>
</evidence>
<organism evidence="1 2">
    <name type="scientific">Phaeosphaeria nodorum (strain SN15 / ATCC MYA-4574 / FGSC 10173)</name>
    <name type="common">Glume blotch fungus</name>
    <name type="synonym">Parastagonospora nodorum</name>
    <dbReference type="NCBI Taxonomy" id="321614"/>
    <lineage>
        <taxon>Eukaryota</taxon>
        <taxon>Fungi</taxon>
        <taxon>Dikarya</taxon>
        <taxon>Ascomycota</taxon>
        <taxon>Pezizomycotina</taxon>
        <taxon>Dothideomycetes</taxon>
        <taxon>Pleosporomycetidae</taxon>
        <taxon>Pleosporales</taxon>
        <taxon>Pleosporineae</taxon>
        <taxon>Phaeosphaeriaceae</taxon>
        <taxon>Parastagonospora</taxon>
    </lineage>
</organism>
<gene>
    <name evidence="1" type="ORF">JI435_402940</name>
</gene>
<accession>A0A7U2EU01</accession>